<dbReference type="EMBL" id="JACAGC010000005">
    <property type="protein sequence ID" value="KAF6365454.1"/>
    <property type="molecule type" value="Genomic_DNA"/>
</dbReference>
<keyword evidence="6" id="KW-0539">Nucleus</keyword>
<evidence type="ECO:0000256" key="2">
    <source>
        <dbReference type="ARBA" id="ARBA00008767"/>
    </source>
</evidence>
<dbReference type="PANTHER" id="PTHR46469:SF1">
    <property type="entry name" value="TRANSCRIPTION INITIATION FACTOR TFIID SUBUNIT 8"/>
    <property type="match status" value="1"/>
</dbReference>
<proteinExistence type="inferred from homology"/>
<dbReference type="PANTHER" id="PTHR46469">
    <property type="entry name" value="TRANSCRIPTION INITIATION FACTOR TFIID SUBUNIT 8"/>
    <property type="match status" value="1"/>
</dbReference>
<comment type="caution">
    <text evidence="11">The sequence shown here is derived from an EMBL/GenBank/DDBJ whole genome shotgun (WGS) entry which is preliminary data.</text>
</comment>
<evidence type="ECO:0000256" key="7">
    <source>
        <dbReference type="ARBA" id="ARBA00031721"/>
    </source>
</evidence>
<evidence type="ECO:0000259" key="10">
    <source>
        <dbReference type="Pfam" id="PF10406"/>
    </source>
</evidence>
<dbReference type="InterPro" id="IPR019473">
    <property type="entry name" value="TFIID_su8_C"/>
</dbReference>
<evidence type="ECO:0000256" key="1">
    <source>
        <dbReference type="ARBA" id="ARBA00004123"/>
    </source>
</evidence>
<dbReference type="Gene3D" id="1.10.20.10">
    <property type="entry name" value="Histone, subunit A"/>
    <property type="match status" value="1"/>
</dbReference>
<dbReference type="CDD" id="cd08049">
    <property type="entry name" value="TAF8"/>
    <property type="match status" value="1"/>
</dbReference>
<organism evidence="11 12">
    <name type="scientific">Rhinolophus ferrumequinum</name>
    <name type="common">Greater horseshoe bat</name>
    <dbReference type="NCBI Taxonomy" id="59479"/>
    <lineage>
        <taxon>Eukaryota</taxon>
        <taxon>Metazoa</taxon>
        <taxon>Chordata</taxon>
        <taxon>Craniata</taxon>
        <taxon>Vertebrata</taxon>
        <taxon>Euteleostomi</taxon>
        <taxon>Mammalia</taxon>
        <taxon>Eutheria</taxon>
        <taxon>Laurasiatheria</taxon>
        <taxon>Chiroptera</taxon>
        <taxon>Yinpterochiroptera</taxon>
        <taxon>Rhinolophoidea</taxon>
        <taxon>Rhinolophidae</taxon>
        <taxon>Rhinolophinae</taxon>
        <taxon>Rhinolophus</taxon>
    </lineage>
</organism>
<dbReference type="InterPro" id="IPR037818">
    <property type="entry name" value="TAF8"/>
</dbReference>
<feature type="domain" description="Bromodomain associated" evidence="9">
    <location>
        <begin position="1"/>
        <end position="43"/>
    </location>
</feature>
<evidence type="ECO:0000259" key="9">
    <source>
        <dbReference type="Pfam" id="PF07524"/>
    </source>
</evidence>
<keyword evidence="4" id="KW-0805">Transcription regulation</keyword>
<dbReference type="Pfam" id="PF10406">
    <property type="entry name" value="TAF8_C"/>
    <property type="match status" value="1"/>
</dbReference>
<evidence type="ECO:0000256" key="3">
    <source>
        <dbReference type="ARBA" id="ARBA00017307"/>
    </source>
</evidence>
<feature type="region of interest" description="Disordered" evidence="8">
    <location>
        <begin position="159"/>
        <end position="234"/>
    </location>
</feature>
<accession>A0A7J7YU90</accession>
<evidence type="ECO:0000256" key="5">
    <source>
        <dbReference type="ARBA" id="ARBA00023163"/>
    </source>
</evidence>
<comment type="subcellular location">
    <subcellularLocation>
        <location evidence="1">Nucleus</location>
    </subcellularLocation>
</comment>
<name>A0A7J7YU90_RHIFE</name>
<dbReference type="AlphaFoldDB" id="A0A7J7YU90"/>
<sequence>MLQSYISEIGRSAKSYCEHTARTQPTLSDIVVTLVEMGFNVDTLPAYAKRSQRMVITAPPVTNQPVTPKALIAGQNRPHPPHIPSHFPEFPDPHTYIKTPTYREPVSDYQVLREKAASQRRDVERALTRFMAKTGETQSLFKDDVSTFPSLLPSELEMQQMEETDSSEQDEQTDTENLPLHISTDDSGAEKENTSVLQQNPSLPGSRNGEENIIDNPYLRPVKKPKIRRKKSLS</sequence>
<reference evidence="11 12" key="1">
    <citation type="journal article" date="2020" name="Nature">
        <title>Six reference-quality genomes reveal evolution of bat adaptations.</title>
        <authorList>
            <person name="Jebb D."/>
            <person name="Huang Z."/>
            <person name="Pippel M."/>
            <person name="Hughes G.M."/>
            <person name="Lavrichenko K."/>
            <person name="Devanna P."/>
            <person name="Winkler S."/>
            <person name="Jermiin L.S."/>
            <person name="Skirmuntt E.C."/>
            <person name="Katzourakis A."/>
            <person name="Burkitt-Gray L."/>
            <person name="Ray D.A."/>
            <person name="Sullivan K.A.M."/>
            <person name="Roscito J.G."/>
            <person name="Kirilenko B.M."/>
            <person name="Davalos L.M."/>
            <person name="Corthals A.P."/>
            <person name="Power M.L."/>
            <person name="Jones G."/>
            <person name="Ransome R.D."/>
            <person name="Dechmann D.K.N."/>
            <person name="Locatelli A.G."/>
            <person name="Puechmaille S.J."/>
            <person name="Fedrigo O."/>
            <person name="Jarvis E.D."/>
            <person name="Hiller M."/>
            <person name="Vernes S.C."/>
            <person name="Myers E.W."/>
            <person name="Teeling E.C."/>
        </authorList>
    </citation>
    <scope>NUCLEOTIDE SEQUENCE [LARGE SCALE GENOMIC DNA]</scope>
    <source>
        <strain evidence="11">MRhiFer1</strain>
        <tissue evidence="11">Lung</tissue>
    </source>
</reference>
<dbReference type="Proteomes" id="UP000585614">
    <property type="component" value="Unassembled WGS sequence"/>
</dbReference>
<evidence type="ECO:0000256" key="4">
    <source>
        <dbReference type="ARBA" id="ARBA00023015"/>
    </source>
</evidence>
<gene>
    <name evidence="11" type="ORF">mRhiFer1_016543</name>
</gene>
<dbReference type="InterPro" id="IPR006565">
    <property type="entry name" value="BTP"/>
</dbReference>
<dbReference type="CDD" id="cd22918">
    <property type="entry name" value="HFD_TAF8"/>
    <property type="match status" value="1"/>
</dbReference>
<dbReference type="GO" id="GO:0046982">
    <property type="term" value="F:protein heterodimerization activity"/>
    <property type="evidence" value="ECO:0007669"/>
    <property type="project" value="InterPro"/>
</dbReference>
<dbReference type="Pfam" id="PF07524">
    <property type="entry name" value="Bromo_TP"/>
    <property type="match status" value="1"/>
</dbReference>
<dbReference type="GO" id="GO:0005669">
    <property type="term" value="C:transcription factor TFIID complex"/>
    <property type="evidence" value="ECO:0007669"/>
    <property type="project" value="InterPro"/>
</dbReference>
<evidence type="ECO:0000256" key="8">
    <source>
        <dbReference type="SAM" id="MobiDB-lite"/>
    </source>
</evidence>
<dbReference type="InterPro" id="IPR009072">
    <property type="entry name" value="Histone-fold"/>
</dbReference>
<protein>
    <recommendedName>
        <fullName evidence="3">Transcription initiation factor TFIID subunit 8</fullName>
    </recommendedName>
    <alternativeName>
        <fullName evidence="7">TBP-associated factor 8</fullName>
    </alternativeName>
</protein>
<feature type="compositionally biased region" description="Polar residues" evidence="8">
    <location>
        <begin position="194"/>
        <end position="205"/>
    </location>
</feature>
<keyword evidence="5" id="KW-0804">Transcription</keyword>
<feature type="domain" description="Transcription factor TFIID subunit 8 C-terminal" evidence="10">
    <location>
        <begin position="82"/>
        <end position="130"/>
    </location>
</feature>
<evidence type="ECO:0000313" key="12">
    <source>
        <dbReference type="Proteomes" id="UP000585614"/>
    </source>
</evidence>
<evidence type="ECO:0000256" key="6">
    <source>
        <dbReference type="ARBA" id="ARBA00023242"/>
    </source>
</evidence>
<dbReference type="GO" id="GO:0006367">
    <property type="term" value="P:transcription initiation at RNA polymerase II promoter"/>
    <property type="evidence" value="ECO:0007669"/>
    <property type="project" value="TreeGrafter"/>
</dbReference>
<feature type="compositionally biased region" description="Basic residues" evidence="8">
    <location>
        <begin position="221"/>
        <end position="234"/>
    </location>
</feature>
<evidence type="ECO:0000313" key="11">
    <source>
        <dbReference type="EMBL" id="KAF6365454.1"/>
    </source>
</evidence>
<feature type="compositionally biased region" description="Acidic residues" evidence="8">
    <location>
        <begin position="160"/>
        <end position="174"/>
    </location>
</feature>
<dbReference type="FunFam" id="1.10.20.10:FF:000116">
    <property type="entry name" value="Transcription initiation factor TFIID subunit 8"/>
    <property type="match status" value="1"/>
</dbReference>
<comment type="similarity">
    <text evidence="2">Belongs to the TAF8 family.</text>
</comment>